<keyword evidence="3" id="KW-1185">Reference proteome</keyword>
<feature type="region of interest" description="Disordered" evidence="1">
    <location>
        <begin position="1"/>
        <end position="27"/>
    </location>
</feature>
<reference evidence="2" key="3">
    <citation type="journal article" date="2017" name="Nature">
        <title>Genome sequence of the progenitor of the wheat D genome Aegilops tauschii.</title>
        <authorList>
            <person name="Luo M.C."/>
            <person name="Gu Y.Q."/>
            <person name="Puiu D."/>
            <person name="Wang H."/>
            <person name="Twardziok S.O."/>
            <person name="Deal K.R."/>
            <person name="Huo N."/>
            <person name="Zhu T."/>
            <person name="Wang L."/>
            <person name="Wang Y."/>
            <person name="McGuire P.E."/>
            <person name="Liu S."/>
            <person name="Long H."/>
            <person name="Ramasamy R.K."/>
            <person name="Rodriguez J.C."/>
            <person name="Van S.L."/>
            <person name="Yuan L."/>
            <person name="Wang Z."/>
            <person name="Xia Z."/>
            <person name="Xiao L."/>
            <person name="Anderson O.D."/>
            <person name="Ouyang S."/>
            <person name="Liang Y."/>
            <person name="Zimin A.V."/>
            <person name="Pertea G."/>
            <person name="Qi P."/>
            <person name="Bennetzen J.L."/>
            <person name="Dai X."/>
            <person name="Dawson M.W."/>
            <person name="Muller H.G."/>
            <person name="Kugler K."/>
            <person name="Rivarola-Duarte L."/>
            <person name="Spannagl M."/>
            <person name="Mayer K.F.X."/>
            <person name="Lu F.H."/>
            <person name="Bevan M.W."/>
            <person name="Leroy P."/>
            <person name="Li P."/>
            <person name="You F.M."/>
            <person name="Sun Q."/>
            <person name="Liu Z."/>
            <person name="Lyons E."/>
            <person name="Wicker T."/>
            <person name="Salzberg S.L."/>
            <person name="Devos K.M."/>
            <person name="Dvorak J."/>
        </authorList>
    </citation>
    <scope>NUCLEOTIDE SEQUENCE [LARGE SCALE GENOMIC DNA]</scope>
    <source>
        <strain evidence="2">cv. AL8/78</strain>
    </source>
</reference>
<organism evidence="2 3">
    <name type="scientific">Aegilops tauschii subsp. strangulata</name>
    <name type="common">Goatgrass</name>
    <dbReference type="NCBI Taxonomy" id="200361"/>
    <lineage>
        <taxon>Eukaryota</taxon>
        <taxon>Viridiplantae</taxon>
        <taxon>Streptophyta</taxon>
        <taxon>Embryophyta</taxon>
        <taxon>Tracheophyta</taxon>
        <taxon>Spermatophyta</taxon>
        <taxon>Magnoliopsida</taxon>
        <taxon>Liliopsida</taxon>
        <taxon>Poales</taxon>
        <taxon>Poaceae</taxon>
        <taxon>BOP clade</taxon>
        <taxon>Pooideae</taxon>
        <taxon>Triticodae</taxon>
        <taxon>Triticeae</taxon>
        <taxon>Triticinae</taxon>
        <taxon>Aegilops</taxon>
    </lineage>
</organism>
<proteinExistence type="predicted"/>
<sequence length="94" mass="10534">RPPGWSAPEPQPQHRSPTRPDMDSKRTPLQAFLMHEQPTDLETSTHEFFRKIRNASTNPPPPPRQLAAGHHAFPLALPCPPRGHARLGRSAPQK</sequence>
<reference evidence="2" key="5">
    <citation type="journal article" date="2021" name="G3 (Bethesda)">
        <title>Aegilops tauschii genome assembly Aet v5.0 features greater sequence contiguity and improved annotation.</title>
        <authorList>
            <person name="Wang L."/>
            <person name="Zhu T."/>
            <person name="Rodriguez J.C."/>
            <person name="Deal K.R."/>
            <person name="Dubcovsky J."/>
            <person name="McGuire P.E."/>
            <person name="Lux T."/>
            <person name="Spannagl M."/>
            <person name="Mayer K.F.X."/>
            <person name="Baldrich P."/>
            <person name="Meyers B.C."/>
            <person name="Huo N."/>
            <person name="Gu Y.Q."/>
            <person name="Zhou H."/>
            <person name="Devos K.M."/>
            <person name="Bennetzen J.L."/>
            <person name="Unver T."/>
            <person name="Budak H."/>
            <person name="Gulick P.J."/>
            <person name="Galiba G."/>
            <person name="Kalapos B."/>
            <person name="Nelson D.R."/>
            <person name="Li P."/>
            <person name="You F.M."/>
            <person name="Luo M.C."/>
            <person name="Dvorak J."/>
        </authorList>
    </citation>
    <scope>NUCLEOTIDE SEQUENCE [LARGE SCALE GENOMIC DNA]</scope>
    <source>
        <strain evidence="2">cv. AL8/78</strain>
    </source>
</reference>
<name>A0A453BYB3_AEGTS</name>
<dbReference type="AlphaFoldDB" id="A0A453BYB3"/>
<feature type="compositionally biased region" description="Pro residues" evidence="1">
    <location>
        <begin position="1"/>
        <end position="11"/>
    </location>
</feature>
<dbReference type="Gramene" id="AET2Gv20673000.9">
    <property type="protein sequence ID" value="AET2Gv20673000.9"/>
    <property type="gene ID" value="AET2Gv20673000"/>
</dbReference>
<reference evidence="2" key="4">
    <citation type="submission" date="2019-03" db="UniProtKB">
        <authorList>
            <consortium name="EnsemblPlants"/>
        </authorList>
    </citation>
    <scope>IDENTIFICATION</scope>
</reference>
<protein>
    <submittedName>
        <fullName evidence="2">Uncharacterized protein</fullName>
    </submittedName>
</protein>
<reference evidence="3" key="2">
    <citation type="journal article" date="2017" name="Nat. Plants">
        <title>The Aegilops tauschii genome reveals multiple impacts of transposons.</title>
        <authorList>
            <person name="Zhao G."/>
            <person name="Zou C."/>
            <person name="Li K."/>
            <person name="Wang K."/>
            <person name="Li T."/>
            <person name="Gao L."/>
            <person name="Zhang X."/>
            <person name="Wang H."/>
            <person name="Yang Z."/>
            <person name="Liu X."/>
            <person name="Jiang W."/>
            <person name="Mao L."/>
            <person name="Kong X."/>
            <person name="Jiao Y."/>
            <person name="Jia J."/>
        </authorList>
    </citation>
    <scope>NUCLEOTIDE SEQUENCE [LARGE SCALE GENOMIC DNA]</scope>
    <source>
        <strain evidence="3">cv. AL8/78</strain>
    </source>
</reference>
<evidence type="ECO:0000256" key="1">
    <source>
        <dbReference type="SAM" id="MobiDB-lite"/>
    </source>
</evidence>
<evidence type="ECO:0000313" key="2">
    <source>
        <dbReference type="EnsemblPlants" id="AET2Gv20673000.9"/>
    </source>
</evidence>
<accession>A0A453BYB3</accession>
<dbReference type="Proteomes" id="UP000015105">
    <property type="component" value="Chromosome 2D"/>
</dbReference>
<dbReference type="EnsemblPlants" id="AET2Gv20673000.9">
    <property type="protein sequence ID" value="AET2Gv20673000.9"/>
    <property type="gene ID" value="AET2Gv20673000"/>
</dbReference>
<reference evidence="3" key="1">
    <citation type="journal article" date="2014" name="Science">
        <title>Ancient hybridizations among the ancestral genomes of bread wheat.</title>
        <authorList>
            <consortium name="International Wheat Genome Sequencing Consortium,"/>
            <person name="Marcussen T."/>
            <person name="Sandve S.R."/>
            <person name="Heier L."/>
            <person name="Spannagl M."/>
            <person name="Pfeifer M."/>
            <person name="Jakobsen K.S."/>
            <person name="Wulff B.B."/>
            <person name="Steuernagel B."/>
            <person name="Mayer K.F."/>
            <person name="Olsen O.A."/>
        </authorList>
    </citation>
    <scope>NUCLEOTIDE SEQUENCE [LARGE SCALE GENOMIC DNA]</scope>
    <source>
        <strain evidence="3">cv. AL8/78</strain>
    </source>
</reference>
<evidence type="ECO:0000313" key="3">
    <source>
        <dbReference type="Proteomes" id="UP000015105"/>
    </source>
</evidence>